<proteinExistence type="inferred from homology"/>
<dbReference type="InterPro" id="IPR008928">
    <property type="entry name" value="6-hairpin_glycosidase_sf"/>
</dbReference>
<dbReference type="Gene3D" id="1.50.10.10">
    <property type="match status" value="1"/>
</dbReference>
<keyword evidence="1 5" id="KW-0378">Hydrolase</keyword>
<feature type="active site" description="Nucleophile" evidence="3">
    <location>
        <position position="96"/>
    </location>
</feature>
<evidence type="ECO:0000256" key="2">
    <source>
        <dbReference type="ARBA" id="ARBA00038358"/>
    </source>
</evidence>
<feature type="binding site" evidence="4">
    <location>
        <position position="96"/>
    </location>
    <ligand>
        <name>substrate</name>
    </ligand>
</feature>
<protein>
    <submittedName>
        <fullName evidence="5">Glycoside hydrolase family 88 protein</fullName>
    </submittedName>
</protein>
<feature type="binding site" evidence="4">
    <location>
        <position position="224"/>
    </location>
    <ligand>
        <name>substrate</name>
    </ligand>
</feature>
<dbReference type="GO" id="GO:0052757">
    <property type="term" value="F:chondroitin hydrolase activity"/>
    <property type="evidence" value="ECO:0007669"/>
    <property type="project" value="TreeGrafter"/>
</dbReference>
<dbReference type="InterPro" id="IPR052369">
    <property type="entry name" value="UG_Glycosaminoglycan_Hydrolase"/>
</dbReference>
<evidence type="ECO:0000256" key="4">
    <source>
        <dbReference type="PIRSR" id="PIRSR610905-2"/>
    </source>
</evidence>
<dbReference type="RefSeq" id="WP_283925906.1">
    <property type="nucleotide sequence ID" value="NZ_CP126084.1"/>
</dbReference>
<accession>A0AA95L1V0</accession>
<gene>
    <name evidence="5" type="ORF">QNH46_21100</name>
</gene>
<dbReference type="Proteomes" id="UP001177943">
    <property type="component" value="Chromosome"/>
</dbReference>
<dbReference type="InterPro" id="IPR010905">
    <property type="entry name" value="Glyco_hydro_88"/>
</dbReference>
<dbReference type="Pfam" id="PF07470">
    <property type="entry name" value="Glyco_hydro_88"/>
    <property type="match status" value="1"/>
</dbReference>
<feature type="binding site" evidence="4">
    <location>
        <position position="228"/>
    </location>
    <ligand>
        <name>substrate</name>
    </ligand>
</feature>
<dbReference type="AlphaFoldDB" id="A0AA95L1V0"/>
<name>A0AA95L1V0_9BACL</name>
<dbReference type="InterPro" id="IPR012341">
    <property type="entry name" value="6hp_glycosidase-like_sf"/>
</dbReference>
<sequence>MNTLKEKMDLLLDFVRRQLKQEISIWNQLNVTGGKVLFPFVTRNGKWSWEDKWSNGFFAGQLWLMFAMDQDEFWKESADKATTALEPYKYHGDFQDIGYLFIFSYITGYKLTGNSKYRTVALEAADSLFDSLMPGGYLKCNWLADGEHYQGIDAMMNIGLWLWAFRETDNSKYRIAAEGCIDNILRTMIFSDGRTCEYVKFNGEDREIEIYNKNAAEANSVWSRGHSWAIYGMVQAFLNLGHFEYLDVIDKLTSFYQKNTDDSLIPHWDMLIKHQTTLRDASAASIVASALLQLASHLDDKSQKKAYADLGLSILDTLITNTYMASSVRDHEGILLHASTPKSVTFTKGESQIWGDYFLLETILNLQNVNLRWRANEYHGRVD</sequence>
<dbReference type="PANTHER" id="PTHR36845:SF1">
    <property type="entry name" value="HYDROLASE, PUTATIVE (AFU_ORTHOLOGUE AFUA_7G05090)-RELATED"/>
    <property type="match status" value="1"/>
</dbReference>
<comment type="similarity">
    <text evidence="2">Belongs to the glycosyl hydrolase 88 family.</text>
</comment>
<feature type="active site" description="Proton donor" evidence="3">
    <location>
        <position position="153"/>
    </location>
</feature>
<feature type="binding site" evidence="4">
    <location>
        <position position="153"/>
    </location>
    <ligand>
        <name>substrate</name>
    </ligand>
</feature>
<dbReference type="SUPFAM" id="SSF48208">
    <property type="entry name" value="Six-hairpin glycosidases"/>
    <property type="match status" value="1"/>
</dbReference>
<dbReference type="PANTHER" id="PTHR36845">
    <property type="entry name" value="HYDROLASE, PUTATIVE (AFU_ORTHOLOGUE AFUA_7G05090)-RELATED"/>
    <property type="match status" value="1"/>
</dbReference>
<dbReference type="KEGG" id="pwn:QNH46_21100"/>
<evidence type="ECO:0000256" key="3">
    <source>
        <dbReference type="PIRSR" id="PIRSR610905-1"/>
    </source>
</evidence>
<evidence type="ECO:0000313" key="6">
    <source>
        <dbReference type="Proteomes" id="UP001177943"/>
    </source>
</evidence>
<organism evidence="5 6">
    <name type="scientific">Paenibacillus woosongensis</name>
    <dbReference type="NCBI Taxonomy" id="307580"/>
    <lineage>
        <taxon>Bacteria</taxon>
        <taxon>Bacillati</taxon>
        <taxon>Bacillota</taxon>
        <taxon>Bacilli</taxon>
        <taxon>Bacillales</taxon>
        <taxon>Paenibacillaceae</taxon>
        <taxon>Paenibacillus</taxon>
    </lineage>
</organism>
<dbReference type="GO" id="GO:0000272">
    <property type="term" value="P:polysaccharide catabolic process"/>
    <property type="evidence" value="ECO:0007669"/>
    <property type="project" value="TreeGrafter"/>
</dbReference>
<evidence type="ECO:0000313" key="5">
    <source>
        <dbReference type="EMBL" id="WHX48537.1"/>
    </source>
</evidence>
<dbReference type="EMBL" id="CP126084">
    <property type="protein sequence ID" value="WHX48537.1"/>
    <property type="molecule type" value="Genomic_DNA"/>
</dbReference>
<reference evidence="5" key="1">
    <citation type="submission" date="2023-05" db="EMBL/GenBank/DDBJ databases">
        <title>Comparative genomics of Bacillaceae isolates and their secondary metabolite potential.</title>
        <authorList>
            <person name="Song L."/>
            <person name="Nielsen L.J."/>
            <person name="Mohite O."/>
            <person name="Xu X."/>
            <person name="Weber T."/>
            <person name="Kovacs A.T."/>
        </authorList>
    </citation>
    <scope>NUCLEOTIDE SEQUENCE</scope>
    <source>
        <strain evidence="5">B2_4</strain>
    </source>
</reference>
<evidence type="ECO:0000256" key="1">
    <source>
        <dbReference type="ARBA" id="ARBA00022801"/>
    </source>
</evidence>